<dbReference type="Proteomes" id="UP000619376">
    <property type="component" value="Unassembled WGS sequence"/>
</dbReference>
<sequence>MNLGTGGLVRAYGGTAAACLSAAPRTLVRPRQTLTVSVPFEHVGALYHLLGTLDTVRGEETYGAHGVTLGAQLYPEDAGAFTRHLLDATRGAAVIEHGRGGA</sequence>
<evidence type="ECO:0000313" key="4">
    <source>
        <dbReference type="Proteomes" id="UP000619376"/>
    </source>
</evidence>
<evidence type="ECO:0000313" key="1">
    <source>
        <dbReference type="EMBL" id="GHF52034.1"/>
    </source>
</evidence>
<dbReference type="InterPro" id="IPR035647">
    <property type="entry name" value="EFG_III/V"/>
</dbReference>
<organism evidence="2 3">
    <name type="scientific">Deinococcus metalli</name>
    <dbReference type="NCBI Taxonomy" id="1141878"/>
    <lineage>
        <taxon>Bacteria</taxon>
        <taxon>Thermotogati</taxon>
        <taxon>Deinococcota</taxon>
        <taxon>Deinococci</taxon>
        <taxon>Deinococcales</taxon>
        <taxon>Deinococcaceae</taxon>
        <taxon>Deinococcus</taxon>
    </lineage>
</organism>
<proteinExistence type="predicted"/>
<dbReference type="EMBL" id="JACHFK010000008">
    <property type="protein sequence ID" value="MBB5377609.1"/>
    <property type="molecule type" value="Genomic_DNA"/>
</dbReference>
<gene>
    <name evidence="1" type="ORF">GCM10017781_30360</name>
    <name evidence="2" type="ORF">HNQ07_003108</name>
</gene>
<accession>A0A7W8KJB4</accession>
<dbReference type="AlphaFoldDB" id="A0A7W8KJB4"/>
<dbReference type="SUPFAM" id="SSF54980">
    <property type="entry name" value="EF-G C-terminal domain-like"/>
    <property type="match status" value="1"/>
</dbReference>
<reference evidence="2 3" key="3">
    <citation type="submission" date="2020-08" db="EMBL/GenBank/DDBJ databases">
        <title>Genomic Encyclopedia of Type Strains, Phase IV (KMG-IV): sequencing the most valuable type-strain genomes for metagenomic binning, comparative biology and taxonomic classification.</title>
        <authorList>
            <person name="Goeker M."/>
        </authorList>
    </citation>
    <scope>NUCLEOTIDE SEQUENCE [LARGE SCALE GENOMIC DNA]</scope>
    <source>
        <strain evidence="2 3">DSM 27521</strain>
    </source>
</reference>
<reference evidence="1" key="4">
    <citation type="submission" date="2024-05" db="EMBL/GenBank/DDBJ databases">
        <authorList>
            <person name="Sun Q."/>
            <person name="Zhou Y."/>
        </authorList>
    </citation>
    <scope>NUCLEOTIDE SEQUENCE</scope>
    <source>
        <strain evidence="1">CGMCC 1.18437</strain>
    </source>
</reference>
<comment type="caution">
    <text evidence="2">The sequence shown here is derived from an EMBL/GenBank/DDBJ whole genome shotgun (WGS) entry which is preliminary data.</text>
</comment>
<dbReference type="Proteomes" id="UP000539473">
    <property type="component" value="Unassembled WGS sequence"/>
</dbReference>
<protein>
    <submittedName>
        <fullName evidence="2">Putative IMPACT (Imprinted ancient) family translation regulator</fullName>
    </submittedName>
</protein>
<evidence type="ECO:0000313" key="3">
    <source>
        <dbReference type="Proteomes" id="UP000539473"/>
    </source>
</evidence>
<dbReference type="Gene3D" id="3.30.70.240">
    <property type="match status" value="1"/>
</dbReference>
<reference evidence="4" key="2">
    <citation type="journal article" date="2019" name="Int. J. Syst. Evol. Microbiol.">
        <title>The Global Catalogue of Microorganisms (GCM) 10K type strain sequencing project: providing services to taxonomists for standard genome sequencing and annotation.</title>
        <authorList>
            <consortium name="The Broad Institute Genomics Platform"/>
            <consortium name="The Broad Institute Genome Sequencing Center for Infectious Disease"/>
            <person name="Wu L."/>
            <person name="Ma J."/>
        </authorList>
    </citation>
    <scope>NUCLEOTIDE SEQUENCE [LARGE SCALE GENOMIC DNA]</scope>
    <source>
        <strain evidence="4">CGMCC 1.18437</strain>
    </source>
</reference>
<evidence type="ECO:0000313" key="2">
    <source>
        <dbReference type="EMBL" id="MBB5377609.1"/>
    </source>
</evidence>
<keyword evidence="4" id="KW-1185">Reference proteome</keyword>
<dbReference type="RefSeq" id="WP_308430880.1">
    <property type="nucleotide sequence ID" value="NZ_BNAJ01000008.1"/>
</dbReference>
<dbReference type="EMBL" id="BNAJ01000008">
    <property type="protein sequence ID" value="GHF52034.1"/>
    <property type="molecule type" value="Genomic_DNA"/>
</dbReference>
<reference evidence="1" key="1">
    <citation type="journal article" date="2014" name="Int. J. Syst. Evol. Microbiol.">
        <title>Complete genome of a new Firmicutes species belonging to the dominant human colonic microbiota ('Ruminococcus bicirculans') reveals two chromosomes and a selective capacity to utilize plant glucans.</title>
        <authorList>
            <consortium name="NISC Comparative Sequencing Program"/>
            <person name="Wegmann U."/>
            <person name="Louis P."/>
            <person name="Goesmann A."/>
            <person name="Henrissat B."/>
            <person name="Duncan S.H."/>
            <person name="Flint H.J."/>
        </authorList>
    </citation>
    <scope>NUCLEOTIDE SEQUENCE</scope>
    <source>
        <strain evidence="1">CGMCC 1.18437</strain>
    </source>
</reference>
<name>A0A7W8KJB4_9DEIO</name>